<evidence type="ECO:0000256" key="2">
    <source>
        <dbReference type="ARBA" id="ARBA00023054"/>
    </source>
</evidence>
<keyword evidence="6" id="KW-1185">Reference proteome</keyword>
<dbReference type="PANTHER" id="PTHR19212:SF0">
    <property type="entry name" value="LD07988P"/>
    <property type="match status" value="1"/>
</dbReference>
<feature type="chain" id="PRO_5002336144" evidence="4">
    <location>
        <begin position="28"/>
        <end position="214"/>
    </location>
</feature>
<evidence type="ECO:0000313" key="6">
    <source>
        <dbReference type="Proteomes" id="UP000053766"/>
    </source>
</evidence>
<proteinExistence type="inferred from homology"/>
<dbReference type="STRING" id="29172.A0A0D8XVM3"/>
<evidence type="ECO:0000256" key="1">
    <source>
        <dbReference type="ARBA" id="ARBA00008275"/>
    </source>
</evidence>
<evidence type="ECO:0000256" key="3">
    <source>
        <dbReference type="SAM" id="Coils"/>
    </source>
</evidence>
<sequence>MVVGHKLSLFVLRVKIILCLMVDKMSAYSNTTAGRRRLITKTDAEEKALDKISREGEARMRVKRETREQARQHRYTLLEKRVEEDAEVYRQDAASTSNGVQNFNEGSAVLQDKVVELEDRFQQAMFLYSQLDNEKSALLYEVDLLKDELEEKEVLFQQSNRECRDLTSEIKLLKRTIEAMTATQNNLKAEIAQRDHLIQVDVFRVNNVLGASKG</sequence>
<keyword evidence="2 3" id="KW-0175">Coiled coil</keyword>
<dbReference type="SUPFAM" id="SSF90257">
    <property type="entry name" value="Myosin rod fragments"/>
    <property type="match status" value="1"/>
</dbReference>
<dbReference type="Gene3D" id="1.20.5.4090">
    <property type="match status" value="1"/>
</dbReference>
<evidence type="ECO:0000313" key="5">
    <source>
        <dbReference type="EMBL" id="KJH47867.1"/>
    </source>
</evidence>
<keyword evidence="4" id="KW-0732">Signal</keyword>
<feature type="signal peptide" evidence="4">
    <location>
        <begin position="1"/>
        <end position="27"/>
    </location>
</feature>
<dbReference type="OrthoDB" id="10028421at2759"/>
<dbReference type="Pfam" id="PF09738">
    <property type="entry name" value="LRRFIP"/>
    <property type="match status" value="1"/>
</dbReference>
<comment type="similarity">
    <text evidence="1">Belongs to the LRRFIP family.</text>
</comment>
<accession>A0A0D8XVM3</accession>
<feature type="coiled-coil region" evidence="3">
    <location>
        <begin position="128"/>
        <end position="190"/>
    </location>
</feature>
<reference evidence="6" key="2">
    <citation type="journal article" date="2016" name="Sci. Rep.">
        <title>Dictyocaulus viviparus genome, variome and transcriptome elucidate lungworm biology and support future intervention.</title>
        <authorList>
            <person name="McNulty S.N."/>
            <person name="Strube C."/>
            <person name="Rosa B.A."/>
            <person name="Martin J.C."/>
            <person name="Tyagi R."/>
            <person name="Choi Y.J."/>
            <person name="Wang Q."/>
            <person name="Hallsworth Pepin K."/>
            <person name="Zhang X."/>
            <person name="Ozersky P."/>
            <person name="Wilson R.K."/>
            <person name="Sternberg P.W."/>
            <person name="Gasser R.B."/>
            <person name="Mitreva M."/>
        </authorList>
    </citation>
    <scope>NUCLEOTIDE SEQUENCE [LARGE SCALE GENOMIC DNA]</scope>
    <source>
        <strain evidence="6">HannoverDv2000</strain>
    </source>
</reference>
<dbReference type="AlphaFoldDB" id="A0A0D8XVM3"/>
<protein>
    <submittedName>
        <fullName evidence="5">Uncharacterized protein</fullName>
    </submittedName>
</protein>
<dbReference type="PANTHER" id="PTHR19212">
    <property type="entry name" value="LEUCINE RICH REPEAT IN FLII INTERACTING PROTEIN"/>
    <property type="match status" value="1"/>
</dbReference>
<gene>
    <name evidence="5" type="ORF">DICVIV_06062</name>
</gene>
<dbReference type="Proteomes" id="UP000053766">
    <property type="component" value="Unassembled WGS sequence"/>
</dbReference>
<dbReference type="InterPro" id="IPR019139">
    <property type="entry name" value="LRRFIP1/2"/>
</dbReference>
<dbReference type="EMBL" id="KN716290">
    <property type="protein sequence ID" value="KJH47867.1"/>
    <property type="molecule type" value="Genomic_DNA"/>
</dbReference>
<reference evidence="5 6" key="1">
    <citation type="submission" date="2013-11" db="EMBL/GenBank/DDBJ databases">
        <title>Draft genome of the bovine lungworm Dictyocaulus viviparus.</title>
        <authorList>
            <person name="Mitreva M."/>
        </authorList>
    </citation>
    <scope>NUCLEOTIDE SEQUENCE [LARGE SCALE GENOMIC DNA]</scope>
    <source>
        <strain evidence="5 6">HannoverDv2000</strain>
    </source>
</reference>
<dbReference type="GO" id="GO:0006355">
    <property type="term" value="P:regulation of DNA-templated transcription"/>
    <property type="evidence" value="ECO:0007669"/>
    <property type="project" value="InterPro"/>
</dbReference>
<organism evidence="5 6">
    <name type="scientific">Dictyocaulus viviparus</name>
    <name type="common">Bovine lungworm</name>
    <dbReference type="NCBI Taxonomy" id="29172"/>
    <lineage>
        <taxon>Eukaryota</taxon>
        <taxon>Metazoa</taxon>
        <taxon>Ecdysozoa</taxon>
        <taxon>Nematoda</taxon>
        <taxon>Chromadorea</taxon>
        <taxon>Rhabditida</taxon>
        <taxon>Rhabditina</taxon>
        <taxon>Rhabditomorpha</taxon>
        <taxon>Strongyloidea</taxon>
        <taxon>Metastrongylidae</taxon>
        <taxon>Dictyocaulus</taxon>
    </lineage>
</organism>
<name>A0A0D8XVM3_DICVI</name>
<evidence type="ECO:0000256" key="4">
    <source>
        <dbReference type="SAM" id="SignalP"/>
    </source>
</evidence>